<dbReference type="Gene3D" id="2.30.30.60">
    <property type="match status" value="1"/>
</dbReference>
<evidence type="ECO:0000256" key="1">
    <source>
        <dbReference type="ARBA" id="ARBA00004141"/>
    </source>
</evidence>
<evidence type="ECO:0000256" key="5">
    <source>
        <dbReference type="ARBA" id="ARBA00023136"/>
    </source>
</evidence>
<dbReference type="InterPro" id="IPR006685">
    <property type="entry name" value="MscS_channel_2nd"/>
</dbReference>
<dbReference type="GO" id="GO:0016020">
    <property type="term" value="C:membrane"/>
    <property type="evidence" value="ECO:0007669"/>
    <property type="project" value="UniProtKB-SubCell"/>
</dbReference>
<keyword evidence="8" id="KW-1185">Reference proteome</keyword>
<evidence type="ECO:0000256" key="4">
    <source>
        <dbReference type="ARBA" id="ARBA00022989"/>
    </source>
</evidence>
<organism evidence="7 8">
    <name type="scientific">Adiantum capillus-veneris</name>
    <name type="common">Maidenhair fern</name>
    <dbReference type="NCBI Taxonomy" id="13818"/>
    <lineage>
        <taxon>Eukaryota</taxon>
        <taxon>Viridiplantae</taxon>
        <taxon>Streptophyta</taxon>
        <taxon>Embryophyta</taxon>
        <taxon>Tracheophyta</taxon>
        <taxon>Polypodiopsida</taxon>
        <taxon>Polypodiidae</taxon>
        <taxon>Polypodiales</taxon>
        <taxon>Pteridineae</taxon>
        <taxon>Pteridaceae</taxon>
        <taxon>Vittarioideae</taxon>
        <taxon>Adiantum</taxon>
    </lineage>
</organism>
<evidence type="ECO:0000313" key="8">
    <source>
        <dbReference type="Proteomes" id="UP000886520"/>
    </source>
</evidence>
<dbReference type="OrthoDB" id="431980at2759"/>
<evidence type="ECO:0000256" key="2">
    <source>
        <dbReference type="ARBA" id="ARBA00008017"/>
    </source>
</evidence>
<proteinExistence type="inferred from homology"/>
<gene>
    <name evidence="7" type="ORF">GOP47_0025835</name>
</gene>
<dbReference type="InterPro" id="IPR011014">
    <property type="entry name" value="MscS_channel_TM-2"/>
</dbReference>
<keyword evidence="5" id="KW-0472">Membrane</keyword>
<dbReference type="Pfam" id="PF00924">
    <property type="entry name" value="MS_channel_2nd"/>
    <property type="match status" value="1"/>
</dbReference>
<keyword evidence="3" id="KW-0812">Transmembrane</keyword>
<dbReference type="InterPro" id="IPR010920">
    <property type="entry name" value="LSM_dom_sf"/>
</dbReference>
<dbReference type="Gene3D" id="1.10.287.1260">
    <property type="match status" value="1"/>
</dbReference>
<dbReference type="SUPFAM" id="SSF50182">
    <property type="entry name" value="Sm-like ribonucleoproteins"/>
    <property type="match status" value="1"/>
</dbReference>
<accession>A0A9D4Z4I0</accession>
<evidence type="ECO:0000256" key="3">
    <source>
        <dbReference type="ARBA" id="ARBA00022692"/>
    </source>
</evidence>
<feature type="domain" description="Mechanosensitive ion channel MscS" evidence="6">
    <location>
        <begin position="333"/>
        <end position="399"/>
    </location>
</feature>
<dbReference type="EMBL" id="JABFUD020000025">
    <property type="protein sequence ID" value="KAI5059516.1"/>
    <property type="molecule type" value="Genomic_DNA"/>
</dbReference>
<dbReference type="InterPro" id="IPR023408">
    <property type="entry name" value="MscS_beta-dom_sf"/>
</dbReference>
<dbReference type="Proteomes" id="UP000886520">
    <property type="component" value="Chromosome 25"/>
</dbReference>
<comment type="subcellular location">
    <subcellularLocation>
        <location evidence="1">Membrane</location>
        <topology evidence="1">Multi-pass membrane protein</topology>
    </subcellularLocation>
</comment>
<dbReference type="AlphaFoldDB" id="A0A9D4Z4I0"/>
<comment type="caution">
    <text evidence="7">The sequence shown here is derived from an EMBL/GenBank/DDBJ whole genome shotgun (WGS) entry which is preliminary data.</text>
</comment>
<dbReference type="GO" id="GO:0055085">
    <property type="term" value="P:transmembrane transport"/>
    <property type="evidence" value="ECO:0007669"/>
    <property type="project" value="InterPro"/>
</dbReference>
<comment type="similarity">
    <text evidence="2">Belongs to the MscS (TC 1.A.23) family.</text>
</comment>
<reference evidence="7" key="1">
    <citation type="submission" date="2021-01" db="EMBL/GenBank/DDBJ databases">
        <title>Adiantum capillus-veneris genome.</title>
        <authorList>
            <person name="Fang Y."/>
            <person name="Liao Q."/>
        </authorList>
    </citation>
    <scope>NUCLEOTIDE SEQUENCE</scope>
    <source>
        <strain evidence="7">H3</strain>
        <tissue evidence="7">Leaf</tissue>
    </source>
</reference>
<evidence type="ECO:0000313" key="7">
    <source>
        <dbReference type="EMBL" id="KAI5059516.1"/>
    </source>
</evidence>
<dbReference type="PANTHER" id="PTHR30566:SF27">
    <property type="entry name" value="MECHANOSENSITIVE ION CHANNEL PROTEIN"/>
    <property type="match status" value="1"/>
</dbReference>
<name>A0A9D4Z4I0_ADICA</name>
<dbReference type="SUPFAM" id="SSF82861">
    <property type="entry name" value="Mechanosensitive channel protein MscS (YggB), transmembrane region"/>
    <property type="match status" value="1"/>
</dbReference>
<dbReference type="PANTHER" id="PTHR30566">
    <property type="entry name" value="YNAI-RELATED MECHANOSENSITIVE ION CHANNEL"/>
    <property type="match status" value="1"/>
</dbReference>
<evidence type="ECO:0000259" key="6">
    <source>
        <dbReference type="Pfam" id="PF00924"/>
    </source>
</evidence>
<keyword evidence="4" id="KW-1133">Transmembrane helix</keyword>
<sequence>MLEKCCPMRVPPDGLICYTLERDSPSSLYKARPKLPDPLLSSHDLEKRGNMEKTVETHRALWKNLLVSNFLGHKLRLPENGMKRSVHTASFFIRAHSNKNNGNLSHDLLESGEHFLDDLSDWISKKLAQTARPHLPENFDLLDWIPSGLHSRIHSAERAATVFVRECLLLVIFSFIFARVGRFCHWLSRIHHSRLYKGKKTPDFDYKGTAYSAMEDPLRAGLLLWQLTHMLYIVGPLFKLKFGLPILERVRSIGFIIAVTWFLFKWKNLVLERCISQNKTDAPRFIALDKVLSLLMYYIAGTSIGEVSGFAFRSVLAIGGVSGIAVGLAAKEIVGNFLGGALLFITRPFVIGDRVKGQSFAGWVEDIDFLHTRLIGYDQSPVLVPNAAIMNEVIVNHSRAKCRQLTAVFLLRNEDVFLVDKITDEITNFLLKHGRVDLVHGTRPVCYLKSMSPEGLELELLCSIREEGSVAYYKAKQEILVQAAKIVTSAGACFETNALVLMANGGGDPNAASFK</sequence>
<protein>
    <recommendedName>
        <fullName evidence="6">Mechanosensitive ion channel MscS domain-containing protein</fullName>
    </recommendedName>
</protein>